<proteinExistence type="predicted"/>
<dbReference type="RefSeq" id="WP_175454254.1">
    <property type="nucleotide sequence ID" value="NZ_FMXE01000028.1"/>
</dbReference>
<protein>
    <submittedName>
        <fullName evidence="1">Putative transposase</fullName>
    </submittedName>
</protein>
<keyword evidence="2" id="KW-1185">Reference proteome</keyword>
<dbReference type="EMBL" id="FMXE01000028">
    <property type="protein sequence ID" value="SDA90819.1"/>
    <property type="molecule type" value="Genomic_DNA"/>
</dbReference>
<evidence type="ECO:0000313" key="1">
    <source>
        <dbReference type="EMBL" id="SDA90819.1"/>
    </source>
</evidence>
<sequence length="58" mass="6563">MKGRINLIEPHSATLSIRAQCSVLGVSRSNLYYKPKEEKAGNPEMMLLMDKHLINHPT</sequence>
<organism evidence="1 2">
    <name type="scientific">Algoriphagus alkaliphilus</name>
    <dbReference type="NCBI Taxonomy" id="279824"/>
    <lineage>
        <taxon>Bacteria</taxon>
        <taxon>Pseudomonadati</taxon>
        <taxon>Bacteroidota</taxon>
        <taxon>Cytophagia</taxon>
        <taxon>Cytophagales</taxon>
        <taxon>Cyclobacteriaceae</taxon>
        <taxon>Algoriphagus</taxon>
    </lineage>
</organism>
<dbReference type="Proteomes" id="UP000198756">
    <property type="component" value="Unassembled WGS sequence"/>
</dbReference>
<reference evidence="2" key="1">
    <citation type="submission" date="2016-10" db="EMBL/GenBank/DDBJ databases">
        <authorList>
            <person name="Varghese N."/>
            <person name="Submissions S."/>
        </authorList>
    </citation>
    <scope>NUCLEOTIDE SEQUENCE [LARGE SCALE GENOMIC DNA]</scope>
    <source>
        <strain evidence="2">DSM 22703</strain>
    </source>
</reference>
<name>A0A1G5Z731_9BACT</name>
<evidence type="ECO:0000313" key="2">
    <source>
        <dbReference type="Proteomes" id="UP000198756"/>
    </source>
</evidence>
<accession>A0A1G5Z731</accession>
<dbReference type="STRING" id="279824.SAMN03080617_03334"/>
<dbReference type="AlphaFoldDB" id="A0A1G5Z731"/>
<gene>
    <name evidence="1" type="ORF">SAMN03080617_03334</name>
</gene>